<dbReference type="SUPFAM" id="SSF63825">
    <property type="entry name" value="YWTD domain"/>
    <property type="match status" value="1"/>
</dbReference>
<dbReference type="Pfam" id="PF01436">
    <property type="entry name" value="NHL"/>
    <property type="match status" value="1"/>
</dbReference>
<comment type="caution">
    <text evidence="4">The sequence shown here is derived from an EMBL/GenBank/DDBJ whole genome shotgun (WGS) entry which is preliminary data.</text>
</comment>
<dbReference type="Pfam" id="PF01833">
    <property type="entry name" value="TIG"/>
    <property type="match status" value="1"/>
</dbReference>
<keyword evidence="5" id="KW-1185">Reference proteome</keyword>
<dbReference type="InterPro" id="IPR001258">
    <property type="entry name" value="NHL_repeat"/>
</dbReference>
<accession>A0AAP2DJH6</accession>
<feature type="domain" description="IPT/TIG" evidence="3">
    <location>
        <begin position="41"/>
        <end position="125"/>
    </location>
</feature>
<name>A0AAP2DJH6_9BACT</name>
<evidence type="ECO:0000313" key="4">
    <source>
        <dbReference type="EMBL" id="MBT1696362.1"/>
    </source>
</evidence>
<sequence length="549" mass="56667">MYLNKPKRLSLFFFLLLLSEGILFHSCSEKEKDPTPSGPVPVINSITPSSGPVASPVTISGLNMTENSKIYFPGPNNTTIQASLAGTGSISGEKVLYTHVPAGAVTGKIKVDLKGAVGTSTIDFTVITPTANLTISPTSGAAESTVVLTGTTFATTASGNAVTFLHSSGGRTTALISEVSPTGNYLVVRVPENVTEGDIQVRIGDNIYASTVPFKIRPCNVSTLAGGAAGYADGQGTAAKFQWGEGMATIGTTLYVADANNNRIRKVDLATGQVTTFAGSDYGFADGVGTAAKFSRPSGITVGTDGQLYITDSNNNRIRKVDPQTAQVTTVAGNATSGTTDGTGTAAILRNPAGITTAADGTLYFTQGSDSHAIRQLNPLTGQVTTIVPSGTGGYVDGPAATAKFSFPVAIAVANGYIYVADEANERIRRISLTDKTVSTFAGGTSTGFSSTDGLGLNSSFNEPHGMITDGTFLYIADANLIRRVDLATAAVSTMVGYNTISFSPKNGACGDAEFDELKGIARAADGSIYVTEATGFSVDQELIRKIVP</sequence>
<dbReference type="Gene3D" id="2.120.10.30">
    <property type="entry name" value="TolB, C-terminal domain"/>
    <property type="match status" value="3"/>
</dbReference>
<protein>
    <submittedName>
        <fullName evidence="4">SMP-30/gluconolactonase/LRE family protein</fullName>
    </submittedName>
</protein>
<reference evidence="4 5" key="1">
    <citation type="submission" date="2021-05" db="EMBL/GenBank/DDBJ databases">
        <title>A Polyphasic approach of four new species of the genus Ohtaekwangia: Ohtaekwangia histidinii sp. nov., Ohtaekwangia cretensis sp. nov., Ohtaekwangia indiensis sp. nov., Ohtaekwangia reichenbachii sp. nov. from diverse environment.</title>
        <authorList>
            <person name="Octaviana S."/>
        </authorList>
    </citation>
    <scope>NUCLEOTIDE SEQUENCE [LARGE SCALE GENOMIC DNA]</scope>
    <source>
        <strain evidence="4 5">PWU4</strain>
    </source>
</reference>
<dbReference type="SUPFAM" id="SSF81296">
    <property type="entry name" value="E set domains"/>
    <property type="match status" value="2"/>
</dbReference>
<dbReference type="PANTHER" id="PTHR46388">
    <property type="entry name" value="NHL REPEAT-CONTAINING PROTEIN 2"/>
    <property type="match status" value="1"/>
</dbReference>
<dbReference type="InterPro" id="IPR013783">
    <property type="entry name" value="Ig-like_fold"/>
</dbReference>
<organism evidence="4 5">
    <name type="scientific">Chryseosolibacter histidini</name>
    <dbReference type="NCBI Taxonomy" id="2782349"/>
    <lineage>
        <taxon>Bacteria</taxon>
        <taxon>Pseudomonadati</taxon>
        <taxon>Bacteroidota</taxon>
        <taxon>Cytophagia</taxon>
        <taxon>Cytophagales</taxon>
        <taxon>Chryseotaleaceae</taxon>
        <taxon>Chryseosolibacter</taxon>
    </lineage>
</organism>
<gene>
    <name evidence="4" type="ORF">KK083_05715</name>
</gene>
<feature type="repeat" description="NHL" evidence="2">
    <location>
        <begin position="289"/>
        <end position="324"/>
    </location>
</feature>
<dbReference type="RefSeq" id="WP_254161618.1">
    <property type="nucleotide sequence ID" value="NZ_JAHESF010000004.1"/>
</dbReference>
<dbReference type="PROSITE" id="PS51125">
    <property type="entry name" value="NHL"/>
    <property type="match status" value="1"/>
</dbReference>
<evidence type="ECO:0000256" key="2">
    <source>
        <dbReference type="PROSITE-ProRule" id="PRU00504"/>
    </source>
</evidence>
<dbReference type="InterPro" id="IPR014756">
    <property type="entry name" value="Ig_E-set"/>
</dbReference>
<dbReference type="InterPro" id="IPR002909">
    <property type="entry name" value="IPT_dom"/>
</dbReference>
<keyword evidence="1" id="KW-0677">Repeat</keyword>
<evidence type="ECO:0000259" key="3">
    <source>
        <dbReference type="Pfam" id="PF01833"/>
    </source>
</evidence>
<proteinExistence type="predicted"/>
<dbReference type="AlphaFoldDB" id="A0AAP2DJH6"/>
<dbReference type="Proteomes" id="UP001319200">
    <property type="component" value="Unassembled WGS sequence"/>
</dbReference>
<dbReference type="Gene3D" id="2.60.40.10">
    <property type="entry name" value="Immunoglobulins"/>
    <property type="match status" value="1"/>
</dbReference>
<evidence type="ECO:0000256" key="1">
    <source>
        <dbReference type="ARBA" id="ARBA00022737"/>
    </source>
</evidence>
<dbReference type="InterPro" id="IPR011042">
    <property type="entry name" value="6-blade_b-propeller_TolB-like"/>
</dbReference>
<evidence type="ECO:0000313" key="5">
    <source>
        <dbReference type="Proteomes" id="UP001319200"/>
    </source>
</evidence>
<dbReference type="PANTHER" id="PTHR46388:SF2">
    <property type="entry name" value="NHL REPEAT-CONTAINING PROTEIN 2"/>
    <property type="match status" value="1"/>
</dbReference>
<dbReference type="EMBL" id="JAHESF010000004">
    <property type="protein sequence ID" value="MBT1696362.1"/>
    <property type="molecule type" value="Genomic_DNA"/>
</dbReference>